<dbReference type="InterPro" id="IPR000198">
    <property type="entry name" value="RhoGAP_dom"/>
</dbReference>
<sequence length="816" mass="92731">MYIFDIENKSYLKNILLEKIKSLGIRNNQIFQKPLHLLSKSVVYRLDGSPLEIPEFLAEACSFIEKNIKVEGIFRKAGSTSKQKERKLELNQGKKFNYDYHVLDACSLVKLFFRELPQPLIPYVFHDILLKSLLLSTYEKEVEGLMLTCLLLPEENLATLAFFLEFLLKVSQHSDKNKMNIKNLAIILTPTLMPLNKNLRVSNSIEMAHHFKVMEMLIENSENIGKVPDEIIADMLSINNKKSKKKRRSGSITRMFTGLRKIVGTRHSEASEFDDSLVSSLNTSATLGKRKKTETNASSKKKRLTDSALDFLTPLRCRMDSYTASNNFFSSPFSKDLQPKKSNEKDERKESLSKSVHERCGSETRLSRLNLVRRCTTKKLKPLEKPKTDVNSEMPISNNIARISSEKNISLNNCLQKDSLLSNLQSTDGESGFEDGTSENITNISDSDLITVHKSEYEAIKNRVSALEEDLKLLTTVHSVQFAYEKALEESEKLNENTPDLARRLSKELKIRLSSENKVVRSPSARKIGSFRRRSKESICKKSEQKGSLKRGRPNTVLTGLPSPRLRTLSNENISTTKPVCMVTRSSTFHSAKEDWESGEAFFAKEHLLRKLSPAVQGRPSLAEIRCQNAGMVLEKAKLFNSMNESKEARVKMPRRQSIRIENLRRFNEADKNTKKMLTRTRSLGSDKKLKNSSPGLMTESPIQSKSHGREMGQEFVTTPKTQKIQTPSHGNRRETPSIKKSLTVRSPRNFAKTPLSQMRSANRIRNTPMKVLAETGNTPRQHLRRSPHDKSLLKGHRVINNVLLSAETEKDCNGF</sequence>
<proteinExistence type="predicted"/>
<dbReference type="OrthoDB" id="410651at2759"/>
<feature type="compositionally biased region" description="Polar residues" evidence="2">
    <location>
        <begin position="692"/>
        <end position="706"/>
    </location>
</feature>
<evidence type="ECO:0000313" key="4">
    <source>
        <dbReference type="EMBL" id="EEB15185.1"/>
    </source>
</evidence>
<keyword evidence="6" id="KW-1185">Reference proteome</keyword>
<gene>
    <name evidence="5" type="primary">8232018</name>
    <name evidence="4" type="ORF">Phum_PHUM354240</name>
</gene>
<dbReference type="GO" id="GO:0007165">
    <property type="term" value="P:signal transduction"/>
    <property type="evidence" value="ECO:0007669"/>
    <property type="project" value="InterPro"/>
</dbReference>
<dbReference type="RefSeq" id="XP_002427923.1">
    <property type="nucleotide sequence ID" value="XM_002427878.1"/>
</dbReference>
<dbReference type="SMART" id="SM00324">
    <property type="entry name" value="RhoGAP"/>
    <property type="match status" value="1"/>
</dbReference>
<protein>
    <submittedName>
        <fullName evidence="4 5">Rho-GTPase-activating protein, putative</fullName>
    </submittedName>
</protein>
<feature type="region of interest" description="Disordered" evidence="2">
    <location>
        <begin position="333"/>
        <end position="359"/>
    </location>
</feature>
<reference evidence="4" key="2">
    <citation type="submission" date="2007-04" db="EMBL/GenBank/DDBJ databases">
        <title>The genome of the human body louse.</title>
        <authorList>
            <consortium name="The Human Body Louse Genome Consortium"/>
            <person name="Kirkness E."/>
            <person name="Walenz B."/>
            <person name="Hass B."/>
            <person name="Bruggner R."/>
            <person name="Strausberg R."/>
        </authorList>
    </citation>
    <scope>NUCLEOTIDE SEQUENCE</scope>
    <source>
        <strain evidence="4">USDA</strain>
    </source>
</reference>
<feature type="compositionally biased region" description="Basic and acidic residues" evidence="2">
    <location>
        <begin position="337"/>
        <end position="359"/>
    </location>
</feature>
<dbReference type="PROSITE" id="PS50238">
    <property type="entry name" value="RHOGAP"/>
    <property type="match status" value="1"/>
</dbReference>
<reference evidence="5" key="3">
    <citation type="submission" date="2020-05" db="UniProtKB">
        <authorList>
            <consortium name="EnsemblMetazoa"/>
        </authorList>
    </citation>
    <scope>IDENTIFICATION</scope>
    <source>
        <strain evidence="5">USDA</strain>
    </source>
</reference>
<dbReference type="EnsemblMetazoa" id="PHUM354240-RA">
    <property type="protein sequence ID" value="PHUM354240-PA"/>
    <property type="gene ID" value="PHUM354240"/>
</dbReference>
<evidence type="ECO:0000313" key="6">
    <source>
        <dbReference type="Proteomes" id="UP000009046"/>
    </source>
</evidence>
<evidence type="ECO:0000256" key="2">
    <source>
        <dbReference type="SAM" id="MobiDB-lite"/>
    </source>
</evidence>
<feature type="coiled-coil region" evidence="1">
    <location>
        <begin position="450"/>
        <end position="477"/>
    </location>
</feature>
<feature type="compositionally biased region" description="Polar residues" evidence="2">
    <location>
        <begin position="716"/>
        <end position="730"/>
    </location>
</feature>
<name>E0VP79_PEDHC</name>
<dbReference type="CTD" id="8232018"/>
<dbReference type="InterPro" id="IPR042869">
    <property type="entry name" value="ARHGAP11A/B"/>
</dbReference>
<dbReference type="VEuPathDB" id="VectorBase:PHUM354240"/>
<dbReference type="GeneID" id="8232018"/>
<dbReference type="STRING" id="121224.E0VP79"/>
<dbReference type="Proteomes" id="UP000009046">
    <property type="component" value="Unassembled WGS sequence"/>
</dbReference>
<dbReference type="Pfam" id="PF00620">
    <property type="entry name" value="RhoGAP"/>
    <property type="match status" value="1"/>
</dbReference>
<evidence type="ECO:0000313" key="5">
    <source>
        <dbReference type="EnsemblMetazoa" id="PHUM354240-PA"/>
    </source>
</evidence>
<organism>
    <name type="scientific">Pediculus humanus subsp. corporis</name>
    <name type="common">Body louse</name>
    <dbReference type="NCBI Taxonomy" id="121224"/>
    <lineage>
        <taxon>Eukaryota</taxon>
        <taxon>Metazoa</taxon>
        <taxon>Ecdysozoa</taxon>
        <taxon>Arthropoda</taxon>
        <taxon>Hexapoda</taxon>
        <taxon>Insecta</taxon>
        <taxon>Pterygota</taxon>
        <taxon>Neoptera</taxon>
        <taxon>Paraneoptera</taxon>
        <taxon>Psocodea</taxon>
        <taxon>Troctomorpha</taxon>
        <taxon>Phthiraptera</taxon>
        <taxon>Anoplura</taxon>
        <taxon>Pediculidae</taxon>
        <taxon>Pediculus</taxon>
    </lineage>
</organism>
<dbReference type="Gene3D" id="1.10.555.10">
    <property type="entry name" value="Rho GTPase activation protein"/>
    <property type="match status" value="1"/>
</dbReference>
<evidence type="ECO:0000256" key="1">
    <source>
        <dbReference type="SAM" id="Coils"/>
    </source>
</evidence>
<reference evidence="4" key="1">
    <citation type="submission" date="2007-04" db="EMBL/GenBank/DDBJ databases">
        <title>Annotation of Pediculus humanus corporis strain USDA.</title>
        <authorList>
            <person name="Kirkness E."/>
            <person name="Hannick L."/>
            <person name="Hass B."/>
            <person name="Bruggner R."/>
            <person name="Lawson D."/>
            <person name="Bidwell S."/>
            <person name="Joardar V."/>
            <person name="Caler E."/>
            <person name="Walenz B."/>
            <person name="Inman J."/>
            <person name="Schobel S."/>
            <person name="Galinsky K."/>
            <person name="Amedeo P."/>
            <person name="Strausberg R."/>
        </authorList>
    </citation>
    <scope>NUCLEOTIDE SEQUENCE</scope>
    <source>
        <strain evidence="4">USDA</strain>
    </source>
</reference>
<feature type="compositionally biased region" description="Basic and acidic residues" evidence="2">
    <location>
        <begin position="536"/>
        <end position="547"/>
    </location>
</feature>
<dbReference type="GO" id="GO:0005096">
    <property type="term" value="F:GTPase activator activity"/>
    <property type="evidence" value="ECO:0007669"/>
    <property type="project" value="TreeGrafter"/>
</dbReference>
<dbReference type="eggNOG" id="KOG2710">
    <property type="taxonomic scope" value="Eukaryota"/>
</dbReference>
<dbReference type="PANTHER" id="PTHR15670">
    <property type="entry name" value="RHO GTPASE ACTIVATING PROTEIN 11A"/>
    <property type="match status" value="1"/>
</dbReference>
<dbReference type="InParanoid" id="E0VP79"/>
<dbReference type="SUPFAM" id="SSF48350">
    <property type="entry name" value="GTPase activation domain, GAP"/>
    <property type="match status" value="1"/>
</dbReference>
<feature type="domain" description="Rho-GAP" evidence="3">
    <location>
        <begin position="33"/>
        <end position="225"/>
    </location>
</feature>
<keyword evidence="1" id="KW-0175">Coiled coil</keyword>
<evidence type="ECO:0000259" key="3">
    <source>
        <dbReference type="PROSITE" id="PS50238"/>
    </source>
</evidence>
<dbReference type="PANTHER" id="PTHR15670:SF4">
    <property type="entry name" value="RHO GTPASE-ACTIVATING PROTEIN 11A"/>
    <property type="match status" value="1"/>
</dbReference>
<dbReference type="EMBL" id="AAZO01004114">
    <property type="status" value="NOT_ANNOTATED_CDS"/>
    <property type="molecule type" value="Genomic_DNA"/>
</dbReference>
<dbReference type="KEGG" id="phu:Phum_PHUM354240"/>
<dbReference type="HOGENOM" id="CLU_355029_0_0_1"/>
<dbReference type="OMA" id="YHDLFVH"/>
<dbReference type="InterPro" id="IPR008936">
    <property type="entry name" value="Rho_GTPase_activation_prot"/>
</dbReference>
<feature type="region of interest" description="Disordered" evidence="2">
    <location>
        <begin position="680"/>
        <end position="746"/>
    </location>
</feature>
<dbReference type="EMBL" id="DS235357">
    <property type="protein sequence ID" value="EEB15185.1"/>
    <property type="molecule type" value="Genomic_DNA"/>
</dbReference>
<accession>E0VP79</accession>
<dbReference type="AlphaFoldDB" id="E0VP79"/>
<feature type="region of interest" description="Disordered" evidence="2">
    <location>
        <begin position="532"/>
        <end position="556"/>
    </location>
</feature>